<dbReference type="CDD" id="cd00515">
    <property type="entry name" value="HAM1"/>
    <property type="match status" value="1"/>
</dbReference>
<dbReference type="RefSeq" id="WP_260763195.1">
    <property type="nucleotide sequence ID" value="NZ_CP045921.1"/>
</dbReference>
<evidence type="ECO:0000313" key="4">
    <source>
        <dbReference type="Proteomes" id="UP001059824"/>
    </source>
</evidence>
<dbReference type="GO" id="GO:0047429">
    <property type="term" value="F:nucleoside triphosphate diphosphatase activity"/>
    <property type="evidence" value="ECO:0007669"/>
    <property type="project" value="InterPro"/>
</dbReference>
<dbReference type="GO" id="GO:0009143">
    <property type="term" value="P:nucleoside triphosphate catabolic process"/>
    <property type="evidence" value="ECO:0007669"/>
    <property type="project" value="InterPro"/>
</dbReference>
<dbReference type="InterPro" id="IPR029001">
    <property type="entry name" value="ITPase-like_fam"/>
</dbReference>
<protein>
    <submittedName>
        <fullName evidence="3">Uncharacterized protein</fullName>
    </submittedName>
</protein>
<accession>A0A857MMZ3</accession>
<sequence length="182" mass="20158">MKHLYLVTGNPHKLKEWQQIIPADIAMDIADVDLPEIQSDDTEEIVRDKARRAYEVVGKPVVVEDVSAGLEKLDGLPGPFIKFFNKRLGGDALYKLAGNEEARAIVSASIAYFDGKDMLVVRADVPGKVVEPRTREGFGFDITFVPDSETETFAEMAAEKKNSLSHRAQAIRMLLNKLEGKG</sequence>
<name>A0A857MMZ3_9BACT</name>
<dbReference type="PANTHER" id="PTHR11067">
    <property type="entry name" value="INOSINE TRIPHOSPHATE PYROPHOSPHATASE/HAM1 PROTEIN"/>
    <property type="match status" value="1"/>
</dbReference>
<comment type="similarity">
    <text evidence="1">Belongs to the HAM1 NTPase family.</text>
</comment>
<evidence type="ECO:0000256" key="2">
    <source>
        <dbReference type="ARBA" id="ARBA00022801"/>
    </source>
</evidence>
<dbReference type="AlphaFoldDB" id="A0A857MMZ3"/>
<evidence type="ECO:0000256" key="1">
    <source>
        <dbReference type="ARBA" id="ARBA00008023"/>
    </source>
</evidence>
<keyword evidence="4" id="KW-1185">Reference proteome</keyword>
<dbReference type="Proteomes" id="UP001059824">
    <property type="component" value="Chromosome"/>
</dbReference>
<dbReference type="GO" id="GO:0005737">
    <property type="term" value="C:cytoplasm"/>
    <property type="evidence" value="ECO:0007669"/>
    <property type="project" value="TreeGrafter"/>
</dbReference>
<dbReference type="InterPro" id="IPR002637">
    <property type="entry name" value="RdgB/HAM1"/>
</dbReference>
<dbReference type="SUPFAM" id="SSF52972">
    <property type="entry name" value="ITPase-like"/>
    <property type="match status" value="1"/>
</dbReference>
<dbReference type="EMBL" id="CP045921">
    <property type="protein sequence ID" value="QHN43225.1"/>
    <property type="molecule type" value="Genomic_DNA"/>
</dbReference>
<dbReference type="KEGG" id="mama:GII36_05245"/>
<evidence type="ECO:0000313" key="3">
    <source>
        <dbReference type="EMBL" id="QHN43225.1"/>
    </source>
</evidence>
<dbReference type="Gene3D" id="3.90.950.10">
    <property type="match status" value="1"/>
</dbReference>
<keyword evidence="2" id="KW-0378">Hydrolase</keyword>
<dbReference type="Pfam" id="PF01725">
    <property type="entry name" value="Ham1p_like"/>
    <property type="match status" value="1"/>
</dbReference>
<dbReference type="PANTHER" id="PTHR11067:SF9">
    <property type="entry name" value="INOSINE TRIPHOSPHATE PYROPHOSPHATASE"/>
    <property type="match status" value="1"/>
</dbReference>
<proteinExistence type="inferred from homology"/>
<organism evidence="3 4">
    <name type="scientific">Candidatus Mycosynbacter amalyticus</name>
    <dbReference type="NCBI Taxonomy" id="2665156"/>
    <lineage>
        <taxon>Bacteria</taxon>
        <taxon>Candidatus Saccharimonadota</taxon>
        <taxon>Candidatus Saccharimonadota incertae sedis</taxon>
        <taxon>Candidatus Mycosynbacter</taxon>
    </lineage>
</organism>
<reference evidence="3" key="1">
    <citation type="journal article" date="2021" name="Nat. Microbiol.">
        <title>Cocultivation of an ultrasmall environmental parasitic bacterium with lytic ability against bacteria associated with wastewater foams.</title>
        <authorList>
            <person name="Batinovic S."/>
            <person name="Rose J.J.A."/>
            <person name="Ratcliffe J."/>
            <person name="Seviour R.J."/>
            <person name="Petrovski S."/>
        </authorList>
    </citation>
    <scope>NUCLEOTIDE SEQUENCE</scope>
    <source>
        <strain evidence="3">JR1</strain>
    </source>
</reference>
<gene>
    <name evidence="3" type="ORF">GII36_05245</name>
</gene>